<evidence type="ECO:0000313" key="9">
    <source>
        <dbReference type="EMBL" id="QXE22263.1"/>
    </source>
</evidence>
<keyword evidence="2 5" id="KW-0690">Ribosome biogenesis</keyword>
<comment type="similarity">
    <text evidence="5">Belongs to the RimM family.</text>
</comment>
<dbReference type="AlphaFoldDB" id="A0A975T4Y8"/>
<dbReference type="GO" id="GO:0005840">
    <property type="term" value="C:ribosome"/>
    <property type="evidence" value="ECO:0007669"/>
    <property type="project" value="InterPro"/>
</dbReference>
<dbReference type="GO" id="GO:0006364">
    <property type="term" value="P:rRNA processing"/>
    <property type="evidence" value="ECO:0007669"/>
    <property type="project" value="UniProtKB-UniRule"/>
</dbReference>
<dbReference type="InterPro" id="IPR027275">
    <property type="entry name" value="PRC-brl_dom"/>
</dbReference>
<protein>
    <recommendedName>
        <fullName evidence="5">Ribosome maturation factor RimM</fullName>
    </recommendedName>
</protein>
<feature type="domain" description="PRC-barrel" evidence="8">
    <location>
        <begin position="137"/>
        <end position="217"/>
    </location>
</feature>
<evidence type="ECO:0000256" key="6">
    <source>
        <dbReference type="SAM" id="MobiDB-lite"/>
    </source>
</evidence>
<dbReference type="GO" id="GO:0042274">
    <property type="term" value="P:ribosomal small subunit biogenesis"/>
    <property type="evidence" value="ECO:0007669"/>
    <property type="project" value="UniProtKB-UniRule"/>
</dbReference>
<accession>A0A975T4Y8</accession>
<dbReference type="EMBL" id="CP021056">
    <property type="protein sequence ID" value="QXE22263.1"/>
    <property type="molecule type" value="Genomic_DNA"/>
</dbReference>
<dbReference type="KEGG" id="rsin:B6N60_00945"/>
<gene>
    <name evidence="5" type="primary">rimM</name>
    <name evidence="9" type="ORF">B6N60_00945</name>
</gene>
<proteinExistence type="inferred from homology"/>
<keyword evidence="10" id="KW-1185">Reference proteome</keyword>
<dbReference type="Pfam" id="PF01782">
    <property type="entry name" value="RimM"/>
    <property type="match status" value="1"/>
</dbReference>
<dbReference type="InterPro" id="IPR011033">
    <property type="entry name" value="PRC_barrel-like_sf"/>
</dbReference>
<dbReference type="PANTHER" id="PTHR33692">
    <property type="entry name" value="RIBOSOME MATURATION FACTOR RIMM"/>
    <property type="match status" value="1"/>
</dbReference>
<keyword evidence="1 5" id="KW-0963">Cytoplasm</keyword>
<dbReference type="PANTHER" id="PTHR33692:SF1">
    <property type="entry name" value="RIBOSOME MATURATION FACTOR RIMM"/>
    <property type="match status" value="1"/>
</dbReference>
<dbReference type="GO" id="GO:0043022">
    <property type="term" value="F:ribosome binding"/>
    <property type="evidence" value="ECO:0007669"/>
    <property type="project" value="InterPro"/>
</dbReference>
<name>A0A975T4Y8_9NOST</name>
<evidence type="ECO:0000259" key="8">
    <source>
        <dbReference type="Pfam" id="PF05239"/>
    </source>
</evidence>
<comment type="function">
    <text evidence="5">An accessory protein needed during the final step in the assembly of 30S ribosomal subunit, possibly for assembly of the head region. Essential for efficient processing of 16S rRNA. May be needed both before and after RbfA during the maturation of 16S rRNA. It has affinity for free ribosomal 30S subunits but not for 70S ribosomes.</text>
</comment>
<reference evidence="9" key="1">
    <citation type="submission" date="2017-04" db="EMBL/GenBank/DDBJ databases">
        <title>Genome deletions in a multicellular cyanobacterial endosymbiont for morphological adaptation in marine diatoms.</title>
        <authorList>
            <person name="Wang Y."/>
            <person name="Gao H."/>
            <person name="Li R."/>
            <person name="Xu X."/>
        </authorList>
    </citation>
    <scope>NUCLEOTIDE SEQUENCE</scope>
    <source>
        <strain evidence="9">FACHB 800</strain>
    </source>
</reference>
<dbReference type="Pfam" id="PF05239">
    <property type="entry name" value="PRC"/>
    <property type="match status" value="1"/>
</dbReference>
<dbReference type="GO" id="GO:0005737">
    <property type="term" value="C:cytoplasm"/>
    <property type="evidence" value="ECO:0007669"/>
    <property type="project" value="UniProtKB-SubCell"/>
</dbReference>
<dbReference type="NCBIfam" id="TIGR02273">
    <property type="entry name" value="16S_RimM"/>
    <property type="match status" value="1"/>
</dbReference>
<sequence length="225" mass="25410">MEMNQEETKNKKKSQKPKEGNVHKQPASVPNTSFPLPPLDDWLEIGKIVAPQGLTGEVRVYPNSDFPERFEEPGKRWLLRPGEKEPQPIELLTGRYLEGKNLYVIKLQGISDRNSAEALRDSRLFVPVSDRPELEEGEYHVLDLIGLQVFMQESGDLVGTVVDVLAAGNDLLEVKLDSSWTKDNKEKTVLIPFVMPIVPVVDLEQQRMEITPPSGLLEIGMENRE</sequence>
<organism evidence="9 10">
    <name type="scientific">Richelia sinica FACHB-800</name>
    <dbReference type="NCBI Taxonomy" id="1357546"/>
    <lineage>
        <taxon>Bacteria</taxon>
        <taxon>Bacillati</taxon>
        <taxon>Cyanobacteriota</taxon>
        <taxon>Cyanophyceae</taxon>
        <taxon>Nostocales</taxon>
        <taxon>Nostocaceae</taxon>
        <taxon>Richelia</taxon>
    </lineage>
</organism>
<evidence type="ECO:0000256" key="2">
    <source>
        <dbReference type="ARBA" id="ARBA00022517"/>
    </source>
</evidence>
<evidence type="ECO:0000256" key="5">
    <source>
        <dbReference type="HAMAP-Rule" id="MF_00014"/>
    </source>
</evidence>
<evidence type="ECO:0000313" key="10">
    <source>
        <dbReference type="Proteomes" id="UP000683511"/>
    </source>
</evidence>
<comment type="domain">
    <text evidence="5">The PRC barrel domain binds ribosomal protein uS19.</text>
</comment>
<dbReference type="InterPro" id="IPR036976">
    <property type="entry name" value="RimM_N_sf"/>
</dbReference>
<comment type="subunit">
    <text evidence="5">Binds ribosomal protein uS19.</text>
</comment>
<evidence type="ECO:0000256" key="1">
    <source>
        <dbReference type="ARBA" id="ARBA00022490"/>
    </source>
</evidence>
<dbReference type="InterPro" id="IPR011961">
    <property type="entry name" value="RimM"/>
</dbReference>
<dbReference type="Proteomes" id="UP000683511">
    <property type="component" value="Chromosome"/>
</dbReference>
<evidence type="ECO:0000256" key="4">
    <source>
        <dbReference type="ARBA" id="ARBA00023186"/>
    </source>
</evidence>
<keyword evidence="3 5" id="KW-0698">rRNA processing</keyword>
<feature type="domain" description="RimM N-terminal" evidence="7">
    <location>
        <begin position="45"/>
        <end position="129"/>
    </location>
</feature>
<dbReference type="SUPFAM" id="SSF50447">
    <property type="entry name" value="Translation proteins"/>
    <property type="match status" value="1"/>
</dbReference>
<feature type="region of interest" description="Disordered" evidence="6">
    <location>
        <begin position="1"/>
        <end position="35"/>
    </location>
</feature>
<dbReference type="InterPro" id="IPR009000">
    <property type="entry name" value="Transl_B-barrel_sf"/>
</dbReference>
<dbReference type="HAMAP" id="MF_00014">
    <property type="entry name" value="Ribosome_mat_RimM"/>
    <property type="match status" value="1"/>
</dbReference>
<dbReference type="SUPFAM" id="SSF50346">
    <property type="entry name" value="PRC-barrel domain"/>
    <property type="match status" value="1"/>
</dbReference>
<evidence type="ECO:0000256" key="3">
    <source>
        <dbReference type="ARBA" id="ARBA00022552"/>
    </source>
</evidence>
<evidence type="ECO:0000259" key="7">
    <source>
        <dbReference type="Pfam" id="PF01782"/>
    </source>
</evidence>
<keyword evidence="4 5" id="KW-0143">Chaperone</keyword>
<dbReference type="Gene3D" id="2.40.30.60">
    <property type="entry name" value="RimM"/>
    <property type="match status" value="1"/>
</dbReference>
<comment type="subcellular location">
    <subcellularLocation>
        <location evidence="5">Cytoplasm</location>
    </subcellularLocation>
</comment>
<dbReference type="InterPro" id="IPR002676">
    <property type="entry name" value="RimM_N"/>
</dbReference>
<dbReference type="Gene3D" id="2.30.30.240">
    <property type="entry name" value="PRC-barrel domain"/>
    <property type="match status" value="1"/>
</dbReference>